<keyword evidence="4" id="KW-1185">Reference proteome</keyword>
<feature type="chain" id="PRO_5047111065" evidence="2">
    <location>
        <begin position="24"/>
        <end position="492"/>
    </location>
</feature>
<sequence>MKQKFLKNSLLLFLIGMIIASCSLEEDYSNSNSYQNKVKIMHKSFNDLLKDQKFSKAYNKVQAQKNNAAKTVMEEQYQFTIADKPVKIVQSENGTTYTLLINRTIDDANTFENLVIKYENDGSINATIINYQPFYPLNTMNYFTGTAFNGLQSVTPIVYNDALVSTTGKISSDCYSVCTILCHDLTESGPYSVPHPPGSSCTGNNVTIDCVVTCWGDNIGGEDAGNDIGTADNTSGGGTDSSNNSGSVSTPPNNCGNCNNPIETAPVLELDEEEEEIDPCTDLKNKFVSNRENIKPIIDSLKTFLNEPDERSVSFKITRVIDQPDNYEHLWEVGNGNTAPVSFGRFWYGSIHTHPFGSDTMFSWQDVDNLLSLYQGATARNKGLVFNMIVSSNGDVYCIKVDNIVKLKLQIENDWNIPELADCDDSEKNAALLEMMQEVYSSDSNSERAFLKKFSNYGVSLYKADSTLTNWSKLSLTEPVSANSIVNNSPCN</sequence>
<feature type="region of interest" description="Disordered" evidence="1">
    <location>
        <begin position="225"/>
        <end position="258"/>
    </location>
</feature>
<evidence type="ECO:0000256" key="1">
    <source>
        <dbReference type="SAM" id="MobiDB-lite"/>
    </source>
</evidence>
<accession>A0ABX0IG73</accession>
<dbReference type="PROSITE" id="PS51257">
    <property type="entry name" value="PROKAR_LIPOPROTEIN"/>
    <property type="match status" value="1"/>
</dbReference>
<evidence type="ECO:0000313" key="4">
    <source>
        <dbReference type="Proteomes" id="UP000761423"/>
    </source>
</evidence>
<evidence type="ECO:0000256" key="2">
    <source>
        <dbReference type="SAM" id="SignalP"/>
    </source>
</evidence>
<gene>
    <name evidence="3" type="ORF">G4L40_06095</name>
</gene>
<dbReference type="EMBL" id="JAAJBV010000003">
    <property type="protein sequence ID" value="NHM04276.1"/>
    <property type="molecule type" value="Genomic_DNA"/>
</dbReference>
<reference evidence="3 4" key="1">
    <citation type="submission" date="2020-02" db="EMBL/GenBank/DDBJ databases">
        <authorList>
            <person name="Chen W.-M."/>
        </authorList>
    </citation>
    <scope>NUCLEOTIDE SEQUENCE [LARGE SCALE GENOMIC DNA]</scope>
    <source>
        <strain evidence="3 4">TWA-26</strain>
    </source>
</reference>
<protein>
    <submittedName>
        <fullName evidence="3">Uncharacterized protein</fullName>
    </submittedName>
</protein>
<comment type="caution">
    <text evidence="3">The sequence shown here is derived from an EMBL/GenBank/DDBJ whole genome shotgun (WGS) entry which is preliminary data.</text>
</comment>
<organism evidence="3 4">
    <name type="scientific">Flavobacterium celericrescens</name>
    <dbReference type="NCBI Taxonomy" id="2709780"/>
    <lineage>
        <taxon>Bacteria</taxon>
        <taxon>Pseudomonadati</taxon>
        <taxon>Bacteroidota</taxon>
        <taxon>Flavobacteriia</taxon>
        <taxon>Flavobacteriales</taxon>
        <taxon>Flavobacteriaceae</taxon>
        <taxon>Flavobacterium</taxon>
    </lineage>
</organism>
<feature type="compositionally biased region" description="Low complexity" evidence="1">
    <location>
        <begin position="229"/>
        <end position="258"/>
    </location>
</feature>
<proteinExistence type="predicted"/>
<dbReference type="Proteomes" id="UP000761423">
    <property type="component" value="Unassembled WGS sequence"/>
</dbReference>
<evidence type="ECO:0000313" key="3">
    <source>
        <dbReference type="EMBL" id="NHM04276.1"/>
    </source>
</evidence>
<dbReference type="RefSeq" id="WP_166236315.1">
    <property type="nucleotide sequence ID" value="NZ_JAAJBV010000003.1"/>
</dbReference>
<keyword evidence="2" id="KW-0732">Signal</keyword>
<feature type="signal peptide" evidence="2">
    <location>
        <begin position="1"/>
        <end position="23"/>
    </location>
</feature>
<name>A0ABX0IG73_9FLAO</name>